<keyword evidence="3" id="KW-1185">Reference proteome</keyword>
<dbReference type="AlphaFoldDB" id="A0A4S4LC17"/>
<dbReference type="Proteomes" id="UP000308199">
    <property type="component" value="Unassembled WGS sequence"/>
</dbReference>
<evidence type="ECO:0000256" key="1">
    <source>
        <dbReference type="SAM" id="MobiDB-lite"/>
    </source>
</evidence>
<accession>A0A4S4LC17</accession>
<feature type="region of interest" description="Disordered" evidence="1">
    <location>
        <begin position="1"/>
        <end position="24"/>
    </location>
</feature>
<proteinExistence type="predicted"/>
<reference evidence="2 3" key="1">
    <citation type="submission" date="2019-02" db="EMBL/GenBank/DDBJ databases">
        <title>Genome sequencing of the rare red list fungi Phellinidium pouzarii.</title>
        <authorList>
            <person name="Buettner E."/>
            <person name="Kellner H."/>
        </authorList>
    </citation>
    <scope>NUCLEOTIDE SEQUENCE [LARGE SCALE GENOMIC DNA]</scope>
    <source>
        <strain evidence="2 3">DSM 108285</strain>
    </source>
</reference>
<protein>
    <submittedName>
        <fullName evidence="2">Uncharacterized protein</fullName>
    </submittedName>
</protein>
<evidence type="ECO:0000313" key="2">
    <source>
        <dbReference type="EMBL" id="THH08711.1"/>
    </source>
</evidence>
<organism evidence="2 3">
    <name type="scientific">Phellinidium pouzarii</name>
    <dbReference type="NCBI Taxonomy" id="167371"/>
    <lineage>
        <taxon>Eukaryota</taxon>
        <taxon>Fungi</taxon>
        <taxon>Dikarya</taxon>
        <taxon>Basidiomycota</taxon>
        <taxon>Agaricomycotina</taxon>
        <taxon>Agaricomycetes</taxon>
        <taxon>Hymenochaetales</taxon>
        <taxon>Hymenochaetaceae</taxon>
        <taxon>Phellinidium</taxon>
    </lineage>
</organism>
<name>A0A4S4LC17_9AGAM</name>
<sequence length="289" mass="31445">MLEVIKDNPPQLAPGGGAVAVPDMNKGSEPLKAAIKDSFDKTTNVDNLNRDIAAEDSKEAAEKEKTDALNLAAMDELFTKSASEIFRLIVCASNINRSWLRPELFYDDDLQAAPAAHISPSSVRLAALMDPETYKDLTVGSKQIREEELQLYSTLPRVSCGFLLAANVGLEISGETYAIQSHFDCQYLHLIISKRRAASRIVTSTLHPLVKRRPVGAGECRITIKSPQIISWISQIVPALLRLEDKPNDTVRPAPRGATYATPTHATPASHVASSHAYEVPTPAQHAAT</sequence>
<dbReference type="EMBL" id="SGPK01000090">
    <property type="protein sequence ID" value="THH08711.1"/>
    <property type="molecule type" value="Genomic_DNA"/>
</dbReference>
<dbReference type="OrthoDB" id="3261350at2759"/>
<feature type="compositionally biased region" description="Low complexity" evidence="1">
    <location>
        <begin position="258"/>
        <end position="269"/>
    </location>
</feature>
<comment type="caution">
    <text evidence="2">The sequence shown here is derived from an EMBL/GenBank/DDBJ whole genome shotgun (WGS) entry which is preliminary data.</text>
</comment>
<gene>
    <name evidence="2" type="ORF">EW145_g2532</name>
</gene>
<evidence type="ECO:0000313" key="3">
    <source>
        <dbReference type="Proteomes" id="UP000308199"/>
    </source>
</evidence>
<feature type="region of interest" description="Disordered" evidence="1">
    <location>
        <begin position="247"/>
        <end position="289"/>
    </location>
</feature>